<dbReference type="Pfam" id="PF10003">
    <property type="entry name" value="DUF2244"/>
    <property type="match status" value="1"/>
</dbReference>
<sequence>MEQDATLFEAVIVPHRSLSRRGRRVVLGAIGAMCCATAAAFFWLGAWPVSGFAGMEVPLAILLFHLNVRAARASELVMLSEQGLRIVRTDARGVRRERRLPASWLNVQLDDRPGRVPVLLLVARDVREEIGRSLNEDEKRDLAAALQEALHRWRNPRFDNPQLRD</sequence>
<organism evidence="2 3">
    <name type="scientific">Limobrevibacterium gyesilva</name>
    <dbReference type="NCBI Taxonomy" id="2991712"/>
    <lineage>
        <taxon>Bacteria</taxon>
        <taxon>Pseudomonadati</taxon>
        <taxon>Pseudomonadota</taxon>
        <taxon>Alphaproteobacteria</taxon>
        <taxon>Acetobacterales</taxon>
        <taxon>Acetobacteraceae</taxon>
        <taxon>Limobrevibacterium</taxon>
    </lineage>
</organism>
<keyword evidence="3" id="KW-1185">Reference proteome</keyword>
<reference evidence="2" key="2">
    <citation type="submission" date="2022-10" db="EMBL/GenBank/DDBJ databases">
        <authorList>
            <person name="Trinh H.N."/>
        </authorList>
    </citation>
    <scope>NUCLEOTIDE SEQUENCE</scope>
    <source>
        <strain evidence="2">RN2-1</strain>
    </source>
</reference>
<keyword evidence="1" id="KW-0472">Membrane</keyword>
<dbReference type="Proteomes" id="UP001165679">
    <property type="component" value="Unassembled WGS sequence"/>
</dbReference>
<dbReference type="RefSeq" id="WP_264713255.1">
    <property type="nucleotide sequence ID" value="NZ_JAPDNT010000004.1"/>
</dbReference>
<dbReference type="InterPro" id="IPR016990">
    <property type="entry name" value="UCP032162_TM"/>
</dbReference>
<accession>A0AA41YJ43</accession>
<comment type="caution">
    <text evidence="2">The sequence shown here is derived from an EMBL/GenBank/DDBJ whole genome shotgun (WGS) entry which is preliminary data.</text>
</comment>
<dbReference type="InterPro" id="IPR019253">
    <property type="entry name" value="DUF2244_TM"/>
</dbReference>
<gene>
    <name evidence="2" type="ORF">OL599_08445</name>
</gene>
<proteinExistence type="predicted"/>
<dbReference type="EMBL" id="JAPDNT010000004">
    <property type="protein sequence ID" value="MCW3474614.1"/>
    <property type="molecule type" value="Genomic_DNA"/>
</dbReference>
<keyword evidence="1" id="KW-1133">Transmembrane helix</keyword>
<evidence type="ECO:0000256" key="1">
    <source>
        <dbReference type="SAM" id="Phobius"/>
    </source>
</evidence>
<evidence type="ECO:0000313" key="2">
    <source>
        <dbReference type="EMBL" id="MCW3474614.1"/>
    </source>
</evidence>
<protein>
    <submittedName>
        <fullName evidence="2">DUF2244 domain-containing protein</fullName>
    </submittedName>
</protein>
<reference evidence="2" key="1">
    <citation type="submission" date="2022-09" db="EMBL/GenBank/DDBJ databases">
        <title>Rhodovastum sp. nov. RN2-1 isolated from soil in Seongnam, South Korea.</title>
        <authorList>
            <person name="Le N.T."/>
        </authorList>
    </citation>
    <scope>NUCLEOTIDE SEQUENCE</scope>
    <source>
        <strain evidence="2">RN2-1</strain>
    </source>
</reference>
<keyword evidence="1" id="KW-0812">Transmembrane</keyword>
<feature type="transmembrane region" description="Helical" evidence="1">
    <location>
        <begin position="25"/>
        <end position="44"/>
    </location>
</feature>
<dbReference type="PIRSF" id="PIRSF032162">
    <property type="entry name" value="UCP032162_imp"/>
    <property type="match status" value="1"/>
</dbReference>
<evidence type="ECO:0000313" key="3">
    <source>
        <dbReference type="Proteomes" id="UP001165679"/>
    </source>
</evidence>
<dbReference type="AlphaFoldDB" id="A0AA41YJ43"/>
<name>A0AA41YJ43_9PROT</name>